<dbReference type="Proteomes" id="UP000527355">
    <property type="component" value="Unassembled WGS sequence"/>
</dbReference>
<accession>A0A7J7R7D3</accession>
<keyword evidence="3" id="KW-1185">Reference proteome</keyword>
<feature type="compositionally biased region" description="Low complexity" evidence="1">
    <location>
        <begin position="293"/>
        <end position="305"/>
    </location>
</feature>
<sequence length="339" mass="34798">MPQLGHQSADSLATWRMPPGSGDSPEMPGSSGCDPAMVMIRPRRGALLSTASGVASSPGVISCTALGFQWCPKACEKEPAPPVQCQGCAGLPGAMTPAQAAAGTSLAGGVSLTSVRSSWWPRSPPSREEEAAAPPEPLLPGALDGLGVTESCPSAPQPPRGACGSAAPAWGPPWRPHREAFRSSPGSRVPLRAYWTPRSPCLPCCLRGCHTGSEDVAHEDACPEPWRPFAQLFVVHGTVTFGASAGRGLTRWAVGRLADSLSPVPGTPGGAGHTAVSVAGCLPEPRCPHGTTGRSRPPSPRDAAGADGGALSANHTPDEKTEPPNNSELIRFLFLTGGR</sequence>
<organism evidence="2 3">
    <name type="scientific">Myotis myotis</name>
    <name type="common">Greater mouse-eared bat</name>
    <name type="synonym">Vespertilio myotis</name>
    <dbReference type="NCBI Taxonomy" id="51298"/>
    <lineage>
        <taxon>Eukaryota</taxon>
        <taxon>Metazoa</taxon>
        <taxon>Chordata</taxon>
        <taxon>Craniata</taxon>
        <taxon>Vertebrata</taxon>
        <taxon>Euteleostomi</taxon>
        <taxon>Mammalia</taxon>
        <taxon>Eutheria</taxon>
        <taxon>Laurasiatheria</taxon>
        <taxon>Chiroptera</taxon>
        <taxon>Yangochiroptera</taxon>
        <taxon>Vespertilionidae</taxon>
        <taxon>Myotis</taxon>
    </lineage>
</organism>
<gene>
    <name evidence="2" type="ORF">mMyoMyo1_010875</name>
</gene>
<feature type="region of interest" description="Disordered" evidence="1">
    <location>
        <begin position="286"/>
        <end position="328"/>
    </location>
</feature>
<proteinExistence type="predicted"/>
<protein>
    <submittedName>
        <fullName evidence="2">Uncharacterized protein</fullName>
    </submittedName>
</protein>
<feature type="region of interest" description="Disordered" evidence="1">
    <location>
        <begin position="1"/>
        <end position="33"/>
    </location>
</feature>
<evidence type="ECO:0000313" key="2">
    <source>
        <dbReference type="EMBL" id="KAF6272076.1"/>
    </source>
</evidence>
<comment type="caution">
    <text evidence="2">The sequence shown here is derived from an EMBL/GenBank/DDBJ whole genome shotgun (WGS) entry which is preliminary data.</text>
</comment>
<evidence type="ECO:0000256" key="1">
    <source>
        <dbReference type="SAM" id="MobiDB-lite"/>
    </source>
</evidence>
<feature type="region of interest" description="Disordered" evidence="1">
    <location>
        <begin position="117"/>
        <end position="140"/>
    </location>
</feature>
<dbReference type="EMBL" id="JABWUV010000035">
    <property type="protein sequence ID" value="KAF6272076.1"/>
    <property type="molecule type" value="Genomic_DNA"/>
</dbReference>
<evidence type="ECO:0000313" key="3">
    <source>
        <dbReference type="Proteomes" id="UP000527355"/>
    </source>
</evidence>
<feature type="compositionally biased region" description="Polar residues" evidence="1">
    <location>
        <begin position="1"/>
        <end position="11"/>
    </location>
</feature>
<reference evidence="2 3" key="1">
    <citation type="journal article" date="2020" name="Nature">
        <title>Six reference-quality genomes reveal evolution of bat adaptations.</title>
        <authorList>
            <person name="Jebb D."/>
            <person name="Huang Z."/>
            <person name="Pippel M."/>
            <person name="Hughes G.M."/>
            <person name="Lavrichenko K."/>
            <person name="Devanna P."/>
            <person name="Winkler S."/>
            <person name="Jermiin L.S."/>
            <person name="Skirmuntt E.C."/>
            <person name="Katzourakis A."/>
            <person name="Burkitt-Gray L."/>
            <person name="Ray D.A."/>
            <person name="Sullivan K.A.M."/>
            <person name="Roscito J.G."/>
            <person name="Kirilenko B.M."/>
            <person name="Davalos L.M."/>
            <person name="Corthals A.P."/>
            <person name="Power M.L."/>
            <person name="Jones G."/>
            <person name="Ransome R.D."/>
            <person name="Dechmann D.K.N."/>
            <person name="Locatelli A.G."/>
            <person name="Puechmaille S.J."/>
            <person name="Fedrigo O."/>
            <person name="Jarvis E.D."/>
            <person name="Hiller M."/>
            <person name="Vernes S.C."/>
            <person name="Myers E.W."/>
            <person name="Teeling E.C."/>
        </authorList>
    </citation>
    <scope>NUCLEOTIDE SEQUENCE [LARGE SCALE GENOMIC DNA]</scope>
    <source>
        <strain evidence="2">MMyoMyo1</strain>
        <tissue evidence="2">Flight muscle</tissue>
    </source>
</reference>
<name>A0A7J7R7D3_MYOMY</name>
<dbReference type="AlphaFoldDB" id="A0A7J7R7D3"/>